<dbReference type="EC" id="2.7.11.1" evidence="1"/>
<sequence length="572" mass="62061">MLWLHPIHVSVRSPTTSCDFVAQKLSSDERSRGDKMASVLAQLVRSATSKELPGLITVELAEGHLVAENLSIPLLCADVVCAAADSFAALASSPFDRLETEDGPTIGSLFAIAPRWKRMQMGFLDAFEDPRSDELWIIGASFVPGTDHMAEFQRALCKCGTLRWDIQEEFIFHRRILGRGSSSKIRLGVRKRNFWSISDQDHDVLSEDDTQISDRPVAVKLVKHPDSEADALSIVNEVRFLAAASHPNIVALLGTYCARGKRGKTSWLLALEFCNRGPLFNYVSTQGHFDLIHGQIVSAGVLSATAYLHAQQILHRDIRPQNILLDDSTGEMRPVLANFGRAALVEVEAFRPNSYCAPEILDSRLGKPGPHSDVFSVGASMLFLFTGLERFGEVASVTWQPSLTGNASVDEIASSKLTAGLADFLLRLLAHNGRKRPSAAEACKLLVVDAPEGVQESLVVVKAMAALPVGKEKAIMPMISENFFEDADEEGRRLEEGDSRRLEGTHGYAPQPSGPGYAKLPPGTAPSLIVPPSSPPATPSPRKSRSFLSSHLRGLHGTRDDPAAAGCQSTGF</sequence>
<comment type="caution">
    <text evidence="8">The sequence shown here is derived from an EMBL/GenBank/DDBJ whole genome shotgun (WGS) entry which is preliminary data.</text>
</comment>
<protein>
    <recommendedName>
        <fullName evidence="1">non-specific serine/threonine protein kinase</fullName>
        <ecNumber evidence="1">2.7.11.1</ecNumber>
    </recommendedName>
</protein>
<dbReference type="PANTHER" id="PTHR43671:SF13">
    <property type="entry name" value="SERINE_THREONINE-PROTEIN KINASE NEK2"/>
    <property type="match status" value="1"/>
</dbReference>
<keyword evidence="4 8" id="KW-0418">Kinase</keyword>
<evidence type="ECO:0000256" key="5">
    <source>
        <dbReference type="ARBA" id="ARBA00022840"/>
    </source>
</evidence>
<dbReference type="EMBL" id="CAXAMM010004324">
    <property type="protein sequence ID" value="CAK9003174.1"/>
    <property type="molecule type" value="Genomic_DNA"/>
</dbReference>
<feature type="compositionally biased region" description="Basic and acidic residues" evidence="6">
    <location>
        <begin position="490"/>
        <end position="504"/>
    </location>
</feature>
<evidence type="ECO:0000256" key="2">
    <source>
        <dbReference type="ARBA" id="ARBA00022679"/>
    </source>
</evidence>
<evidence type="ECO:0000256" key="6">
    <source>
        <dbReference type="SAM" id="MobiDB-lite"/>
    </source>
</evidence>
<feature type="domain" description="Protein kinase" evidence="7">
    <location>
        <begin position="171"/>
        <end position="448"/>
    </location>
</feature>
<evidence type="ECO:0000256" key="4">
    <source>
        <dbReference type="ARBA" id="ARBA00022777"/>
    </source>
</evidence>
<dbReference type="Pfam" id="PF00069">
    <property type="entry name" value="Pkinase"/>
    <property type="match status" value="1"/>
</dbReference>
<dbReference type="SUPFAM" id="SSF56112">
    <property type="entry name" value="Protein kinase-like (PK-like)"/>
    <property type="match status" value="1"/>
</dbReference>
<dbReference type="PROSITE" id="PS00109">
    <property type="entry name" value="PROTEIN_KINASE_TYR"/>
    <property type="match status" value="1"/>
</dbReference>
<evidence type="ECO:0000259" key="7">
    <source>
        <dbReference type="PROSITE" id="PS50011"/>
    </source>
</evidence>
<dbReference type="InterPro" id="IPR008266">
    <property type="entry name" value="Tyr_kinase_AS"/>
</dbReference>
<accession>A0ABP0IP26</accession>
<keyword evidence="2" id="KW-0808">Transferase</keyword>
<dbReference type="InterPro" id="IPR020635">
    <property type="entry name" value="Tyr_kinase_cat_dom"/>
</dbReference>
<dbReference type="Proteomes" id="UP001642464">
    <property type="component" value="Unassembled WGS sequence"/>
</dbReference>
<feature type="region of interest" description="Disordered" evidence="6">
    <location>
        <begin position="487"/>
        <end position="572"/>
    </location>
</feature>
<organism evidence="8 9">
    <name type="scientific">Durusdinium trenchii</name>
    <dbReference type="NCBI Taxonomy" id="1381693"/>
    <lineage>
        <taxon>Eukaryota</taxon>
        <taxon>Sar</taxon>
        <taxon>Alveolata</taxon>
        <taxon>Dinophyceae</taxon>
        <taxon>Suessiales</taxon>
        <taxon>Symbiodiniaceae</taxon>
        <taxon>Durusdinium</taxon>
    </lineage>
</organism>
<dbReference type="InterPro" id="IPR000719">
    <property type="entry name" value="Prot_kinase_dom"/>
</dbReference>
<dbReference type="Gene3D" id="1.10.510.10">
    <property type="entry name" value="Transferase(Phosphotransferase) domain 1"/>
    <property type="match status" value="1"/>
</dbReference>
<dbReference type="PANTHER" id="PTHR43671">
    <property type="entry name" value="SERINE/THREONINE-PROTEIN KINASE NEK"/>
    <property type="match status" value="1"/>
</dbReference>
<keyword evidence="9" id="KW-1185">Reference proteome</keyword>
<dbReference type="InterPro" id="IPR011009">
    <property type="entry name" value="Kinase-like_dom_sf"/>
</dbReference>
<gene>
    <name evidence="8" type="ORF">SCF082_LOCUS7622</name>
</gene>
<dbReference type="InterPro" id="IPR050660">
    <property type="entry name" value="NEK_Ser/Thr_kinase"/>
</dbReference>
<name>A0ABP0IP26_9DINO</name>
<evidence type="ECO:0000256" key="3">
    <source>
        <dbReference type="ARBA" id="ARBA00022741"/>
    </source>
</evidence>
<dbReference type="Gene3D" id="3.30.200.20">
    <property type="entry name" value="Phosphorylase Kinase, domain 1"/>
    <property type="match status" value="1"/>
</dbReference>
<dbReference type="SMART" id="SM00219">
    <property type="entry name" value="TyrKc"/>
    <property type="match status" value="1"/>
</dbReference>
<keyword evidence="5" id="KW-0067">ATP-binding</keyword>
<keyword evidence="3" id="KW-0547">Nucleotide-binding</keyword>
<evidence type="ECO:0000256" key="1">
    <source>
        <dbReference type="ARBA" id="ARBA00012513"/>
    </source>
</evidence>
<proteinExistence type="predicted"/>
<reference evidence="8 9" key="1">
    <citation type="submission" date="2024-02" db="EMBL/GenBank/DDBJ databases">
        <authorList>
            <person name="Chen Y."/>
            <person name="Shah S."/>
            <person name="Dougan E. K."/>
            <person name="Thang M."/>
            <person name="Chan C."/>
        </authorList>
    </citation>
    <scope>NUCLEOTIDE SEQUENCE [LARGE SCALE GENOMIC DNA]</scope>
</reference>
<evidence type="ECO:0000313" key="9">
    <source>
        <dbReference type="Proteomes" id="UP001642464"/>
    </source>
</evidence>
<dbReference type="GO" id="GO:0016301">
    <property type="term" value="F:kinase activity"/>
    <property type="evidence" value="ECO:0007669"/>
    <property type="project" value="UniProtKB-KW"/>
</dbReference>
<dbReference type="PROSITE" id="PS50011">
    <property type="entry name" value="PROTEIN_KINASE_DOM"/>
    <property type="match status" value="1"/>
</dbReference>
<evidence type="ECO:0000313" key="8">
    <source>
        <dbReference type="EMBL" id="CAK9003174.1"/>
    </source>
</evidence>